<comment type="caution">
    <text evidence="2">The sequence shown here is derived from an EMBL/GenBank/DDBJ whole genome shotgun (WGS) entry which is preliminary data.</text>
</comment>
<feature type="compositionally biased region" description="Polar residues" evidence="1">
    <location>
        <begin position="782"/>
        <end position="791"/>
    </location>
</feature>
<feature type="compositionally biased region" description="Polar residues" evidence="1">
    <location>
        <begin position="1060"/>
        <end position="1082"/>
    </location>
</feature>
<proteinExistence type="predicted"/>
<keyword evidence="3" id="KW-1185">Reference proteome</keyword>
<feature type="compositionally biased region" description="Low complexity" evidence="1">
    <location>
        <begin position="14"/>
        <end position="32"/>
    </location>
</feature>
<dbReference type="Proteomes" id="UP000215289">
    <property type="component" value="Unassembled WGS sequence"/>
</dbReference>
<feature type="compositionally biased region" description="Polar residues" evidence="1">
    <location>
        <begin position="843"/>
        <end position="852"/>
    </location>
</feature>
<accession>A0A421DBB4</accession>
<feature type="compositionally biased region" description="Polar residues" evidence="1">
    <location>
        <begin position="619"/>
        <end position="634"/>
    </location>
</feature>
<feature type="compositionally biased region" description="Basic and acidic residues" evidence="1">
    <location>
        <begin position="1050"/>
        <end position="1059"/>
    </location>
</feature>
<protein>
    <submittedName>
        <fullName evidence="2">Uncharacterized protein</fullName>
    </submittedName>
</protein>
<name>A0A421DBB4_9EURO</name>
<feature type="compositionally biased region" description="Basic and acidic residues" evidence="1">
    <location>
        <begin position="678"/>
        <end position="694"/>
    </location>
</feature>
<evidence type="ECO:0000313" key="3">
    <source>
        <dbReference type="Proteomes" id="UP000215289"/>
    </source>
</evidence>
<feature type="compositionally biased region" description="Low complexity" evidence="1">
    <location>
        <begin position="559"/>
        <end position="583"/>
    </location>
</feature>
<feature type="compositionally biased region" description="Polar residues" evidence="1">
    <location>
        <begin position="505"/>
        <end position="518"/>
    </location>
</feature>
<feature type="compositionally biased region" description="Polar residues" evidence="1">
    <location>
        <begin position="1090"/>
        <end position="1110"/>
    </location>
</feature>
<feature type="compositionally biased region" description="Basic and acidic residues" evidence="1">
    <location>
        <begin position="644"/>
        <end position="654"/>
    </location>
</feature>
<feature type="compositionally biased region" description="Polar residues" evidence="1">
    <location>
        <begin position="861"/>
        <end position="879"/>
    </location>
</feature>
<feature type="compositionally biased region" description="Basic and acidic residues" evidence="1">
    <location>
        <begin position="468"/>
        <end position="478"/>
    </location>
</feature>
<feature type="compositionally biased region" description="Low complexity" evidence="1">
    <location>
        <begin position="1279"/>
        <end position="1290"/>
    </location>
</feature>
<reference evidence="2 3" key="1">
    <citation type="submission" date="2018-08" db="EMBL/GenBank/DDBJ databases">
        <title>Draft genome sequences of two Aspergillus turcosus clinical strains isolated from bronchoalveolar lavage fluid: one azole-susceptible and the other azole-resistant.</title>
        <authorList>
            <person name="Parent-Michaud M."/>
            <person name="Dufresne P.J."/>
            <person name="Fournier E."/>
            <person name="Martineau C."/>
            <person name="Moreira S."/>
            <person name="Perkins V."/>
            <person name="De Repentigny L."/>
            <person name="Dufresne S.F."/>
        </authorList>
    </citation>
    <scope>NUCLEOTIDE SEQUENCE [LARGE SCALE GENOMIC DNA]</scope>
    <source>
        <strain evidence="2">HMR AF 1038</strain>
    </source>
</reference>
<dbReference type="STRING" id="1245748.A0A421DBB4"/>
<evidence type="ECO:0000313" key="2">
    <source>
        <dbReference type="EMBL" id="RLL99395.1"/>
    </source>
</evidence>
<dbReference type="EMBL" id="NIDN02000032">
    <property type="protein sequence ID" value="RLL99395.1"/>
    <property type="molecule type" value="Genomic_DNA"/>
</dbReference>
<feature type="compositionally biased region" description="Low complexity" evidence="1">
    <location>
        <begin position="605"/>
        <end position="618"/>
    </location>
</feature>
<gene>
    <name evidence="2" type="ORF">CFD26_104050</name>
</gene>
<feature type="compositionally biased region" description="Polar residues" evidence="1">
    <location>
        <begin position="532"/>
        <end position="541"/>
    </location>
</feature>
<sequence>MQHIKGPESPELGRTLSRSRSTSMSSDSQLSRIHLLSPPPVNPPPSFIASSAAAQIITADQEFNTADFVTSEEDNGANASALVTPEALSALNGFLDHLLYNILATAKSTQLACIRPAIAEVLKPRLAREVVSAADDELSEYMGGEEDEQSEFRGGQNSSNDFDLVRSWKLTRLRCMVYTRLGDMEEDDEDEYIAQDRLVECDDGIPPRFNSHVGNITPAAAIFLTSIIEHIGEQALIIAGETARSRLSWKLNDNHDEVTESGAERSSMDRLVVEELDMEKLALNPTLGRLWRTWRRRVRTRSLSRTISRESFQRRRLTAPSAGSRKSSIATVDEYPPSLPVSQAVEPSRELDPASVALPMSEHDVEEIEFPGYVPDLDGSEVLDIQEVRTMQAVVAHKVRPHSLMVLNLASPRSPSSTGNSPVTPPGAQTAKVTRHVRSRSLPSTPCPQDDIPEDAPSPKARSATAAEEQKRLETMYEHDEDDEPAVPNDSVSQKITVPDFKQLETGNASGEQTSSALVQDEHDEDDDQAVPNESVSQKVTVTPEVKQLETDNASGEQTSSAVAQDAAAASSPSAASEVTVTAEVKQLGTGTSSEQTSSAVVQDAATASSPSAASVDAITSQTSGTDTSTASLNDEQELVSEVIEGRGLYEKPKLAALQRPKRVTSRGSSLDTLASPTEEKAPRAVTVVDHELQKQGGSATPSHPAGSSDAFKTSEKDLSAAQASSARASDSTSDGKSSRSSPVPAEFSRKEVTEPVSTVGAPVLPARSRTRPLPSPLSLKTAGQQSSGPTSPGVATPGSAGAERAAVQRVSRPSTSVASSTNPKPRRSDSFSSHREKRPVTAGSTTSQVSSKLKGLIGRQTDSATFLVRTSSENSRASAVTPDSVYNDTSGLDELIQSEKTIHYTLTPKNMRDIEDSDSPRWAPPRSPTAPPRSPTADLADFLKNTGPPGNETPRPRTSKSSSREPTDFPGASKSMSSERAKYVPIQIPGVGPEQRDRSSARPGAPRLEARSAVAPRRAETADLVEFLREGPPNMGAYQVPRTIASSRETMDMDELRRNSPSVASTQRGSMATRSLASVGSRTALLETANHSTTPGGSSVSAANLSNSREFSDPQPVRKQRRVRDPYAIDDWDDDDYLEEFLGSSKPKQEEESLIDFLRNVPPPEVQPQPLALNITTSKSTSTGLGSASAMKARLLRHTSFDKSLSVKSSKSSLRQQQEGYLTGQSNYTVKVGMERNGGAMHAGYGLSAVSEKQTETSALASFLRSTGPPEPPNGRQSSLSSSKDSTSFSRLFVRRKKVEV</sequence>
<feature type="region of interest" description="Disordered" evidence="1">
    <location>
        <begin position="1"/>
        <end position="37"/>
    </location>
</feature>
<organism evidence="2 3">
    <name type="scientific">Aspergillus turcosus</name>
    <dbReference type="NCBI Taxonomy" id="1245748"/>
    <lineage>
        <taxon>Eukaryota</taxon>
        <taxon>Fungi</taxon>
        <taxon>Dikarya</taxon>
        <taxon>Ascomycota</taxon>
        <taxon>Pezizomycotina</taxon>
        <taxon>Eurotiomycetes</taxon>
        <taxon>Eurotiomycetidae</taxon>
        <taxon>Eurotiales</taxon>
        <taxon>Aspergillaceae</taxon>
        <taxon>Aspergillus</taxon>
        <taxon>Aspergillus subgen. Fumigati</taxon>
    </lineage>
</organism>
<feature type="compositionally biased region" description="Low complexity" evidence="1">
    <location>
        <begin position="720"/>
        <end position="742"/>
    </location>
</feature>
<feature type="compositionally biased region" description="Polar residues" evidence="1">
    <location>
        <begin position="666"/>
        <end position="676"/>
    </location>
</feature>
<feature type="compositionally biased region" description="Basic and acidic residues" evidence="1">
    <location>
        <begin position="1018"/>
        <end position="1030"/>
    </location>
</feature>
<feature type="region of interest" description="Disordered" evidence="1">
    <location>
        <begin position="314"/>
        <end position="350"/>
    </location>
</feature>
<feature type="compositionally biased region" description="Polar residues" evidence="1">
    <location>
        <begin position="589"/>
        <end position="601"/>
    </location>
</feature>
<feature type="region of interest" description="Disordered" evidence="1">
    <location>
        <begin position="1257"/>
        <end position="1290"/>
    </location>
</feature>
<feature type="compositionally biased region" description="Pro residues" evidence="1">
    <location>
        <begin position="923"/>
        <end position="935"/>
    </location>
</feature>
<evidence type="ECO:0000256" key="1">
    <source>
        <dbReference type="SAM" id="MobiDB-lite"/>
    </source>
</evidence>
<feature type="region of interest" description="Disordered" evidence="1">
    <location>
        <begin position="409"/>
        <end position="1129"/>
    </location>
</feature>
<dbReference type="OrthoDB" id="5382203at2759"/>
<feature type="compositionally biased region" description="Polar residues" evidence="1">
    <location>
        <begin position="411"/>
        <end position="422"/>
    </location>
</feature>
<feature type="compositionally biased region" description="Polar residues" evidence="1">
    <location>
        <begin position="812"/>
        <end position="824"/>
    </location>
</feature>